<organism evidence="8 9">
    <name type="scientific">Ophiocordyceps unilateralis</name>
    <name type="common">Zombie-ant fungus</name>
    <name type="synonym">Torrubia unilateralis</name>
    <dbReference type="NCBI Taxonomy" id="268505"/>
    <lineage>
        <taxon>Eukaryota</taxon>
        <taxon>Fungi</taxon>
        <taxon>Dikarya</taxon>
        <taxon>Ascomycota</taxon>
        <taxon>Pezizomycotina</taxon>
        <taxon>Sordariomycetes</taxon>
        <taxon>Hypocreomycetidae</taxon>
        <taxon>Hypocreales</taxon>
        <taxon>Ophiocordycipitaceae</taxon>
        <taxon>Ophiocordyceps</taxon>
    </lineage>
</organism>
<feature type="region of interest" description="Disordered" evidence="6">
    <location>
        <begin position="1"/>
        <end position="87"/>
    </location>
</feature>
<keyword evidence="9" id="KW-1185">Reference proteome</keyword>
<reference evidence="8 9" key="2">
    <citation type="journal article" date="2017" name="Sci. Rep.">
        <title>Ant-infecting Ophiocordyceps genomes reveal a high diversity of potential behavioral manipulation genes and a possible major role for enterotoxins.</title>
        <authorList>
            <person name="de Bekker C."/>
            <person name="Ohm R.A."/>
            <person name="Evans H.C."/>
            <person name="Brachmann A."/>
            <person name="Hughes D.P."/>
        </authorList>
    </citation>
    <scope>NUCLEOTIDE SEQUENCE [LARGE SCALE GENOMIC DNA]</scope>
    <source>
        <strain evidence="8 9">SC16a</strain>
    </source>
</reference>
<dbReference type="Proteomes" id="UP000037136">
    <property type="component" value="Unassembled WGS sequence"/>
</dbReference>
<protein>
    <recommendedName>
        <fullName evidence="7">Beta-catenin-like protein 1 N-terminal domain-containing protein</fullName>
    </recommendedName>
</protein>
<evidence type="ECO:0000256" key="1">
    <source>
        <dbReference type="ARBA" id="ARBA00004123"/>
    </source>
</evidence>
<keyword evidence="5" id="KW-0539">Nucleus</keyword>
<dbReference type="EMBL" id="LAZP02000216">
    <property type="protein sequence ID" value="PFH59225.1"/>
    <property type="molecule type" value="Genomic_DNA"/>
</dbReference>
<dbReference type="PANTHER" id="PTHR14978">
    <property type="entry name" value="BETA-CATENIN-LIKE PROTEIN 1 NUCLEAR ASSOCIATED PROTEIN"/>
    <property type="match status" value="1"/>
</dbReference>
<comment type="subcellular location">
    <subcellularLocation>
        <location evidence="1">Nucleus</location>
    </subcellularLocation>
</comment>
<name>A0A2A9PCH7_OPHUN</name>
<dbReference type="InterPro" id="IPR039678">
    <property type="entry name" value="CTNNBL1"/>
</dbReference>
<evidence type="ECO:0000256" key="4">
    <source>
        <dbReference type="ARBA" id="ARBA00023054"/>
    </source>
</evidence>
<accession>A0A2A9PCH7</accession>
<comment type="caution">
    <text evidence="8">The sequence shown here is derived from an EMBL/GenBank/DDBJ whole genome shotgun (WGS) entry which is preliminary data.</text>
</comment>
<keyword evidence="4" id="KW-0175">Coiled coil</keyword>
<keyword evidence="3" id="KW-0677">Repeat</keyword>
<dbReference type="AlphaFoldDB" id="A0A2A9PCH7"/>
<evidence type="ECO:0000259" key="7">
    <source>
        <dbReference type="SMART" id="SM01156"/>
    </source>
</evidence>
<dbReference type="SMART" id="SM01156">
    <property type="entry name" value="DUF1716"/>
    <property type="match status" value="1"/>
</dbReference>
<evidence type="ECO:0000313" key="8">
    <source>
        <dbReference type="EMBL" id="PFH59225.1"/>
    </source>
</evidence>
<evidence type="ECO:0000256" key="2">
    <source>
        <dbReference type="ARBA" id="ARBA00022553"/>
    </source>
</evidence>
<reference evidence="8 9" key="1">
    <citation type="journal article" date="2015" name="BMC Genomics">
        <title>Gene expression during zombie ant biting behavior reflects the complexity underlying fungal parasitic behavioral manipulation.</title>
        <authorList>
            <person name="de Bekker C."/>
            <person name="Ohm R.A."/>
            <person name="Loreto R.G."/>
            <person name="Sebastian A."/>
            <person name="Albert I."/>
            <person name="Merrow M."/>
            <person name="Brachmann A."/>
            <person name="Hughes D.P."/>
        </authorList>
    </citation>
    <scope>NUCLEOTIDE SEQUENCE [LARGE SCALE GENOMIC DNA]</scope>
    <source>
        <strain evidence="8 9">SC16a</strain>
    </source>
</reference>
<evidence type="ECO:0000313" key="9">
    <source>
        <dbReference type="Proteomes" id="UP000037136"/>
    </source>
</evidence>
<dbReference type="InterPro" id="IPR016024">
    <property type="entry name" value="ARM-type_fold"/>
</dbReference>
<evidence type="ECO:0000256" key="3">
    <source>
        <dbReference type="ARBA" id="ARBA00022737"/>
    </source>
</evidence>
<dbReference type="InterPro" id="IPR011989">
    <property type="entry name" value="ARM-like"/>
</dbReference>
<keyword evidence="2" id="KW-0597">Phosphoprotein</keyword>
<proteinExistence type="predicted"/>
<dbReference type="PANTHER" id="PTHR14978:SF0">
    <property type="entry name" value="BETA-CATENIN-LIKE PROTEIN 1"/>
    <property type="match status" value="1"/>
</dbReference>
<feature type="compositionally biased region" description="Acidic residues" evidence="6">
    <location>
        <begin position="72"/>
        <end position="81"/>
    </location>
</feature>
<dbReference type="SUPFAM" id="SSF48371">
    <property type="entry name" value="ARM repeat"/>
    <property type="match status" value="1"/>
</dbReference>
<feature type="domain" description="Beta-catenin-like protein 1 N-terminal" evidence="7">
    <location>
        <begin position="92"/>
        <end position="199"/>
    </location>
</feature>
<dbReference type="STRING" id="268505.A0A2A9PCH7"/>
<dbReference type="Gene3D" id="1.25.10.10">
    <property type="entry name" value="Leucine-rich Repeat Variant"/>
    <property type="match status" value="1"/>
</dbReference>
<dbReference type="GO" id="GO:0005681">
    <property type="term" value="C:spliceosomal complex"/>
    <property type="evidence" value="ECO:0007669"/>
    <property type="project" value="TreeGrafter"/>
</dbReference>
<dbReference type="OrthoDB" id="1898821at2759"/>
<dbReference type="GO" id="GO:0010467">
    <property type="term" value="P:gene expression"/>
    <property type="evidence" value="ECO:0007669"/>
    <property type="project" value="UniProtKB-ARBA"/>
</dbReference>
<gene>
    <name evidence="8" type="ORF">XA68_12656</name>
</gene>
<sequence>MASVDDIFKNVGLPSKRKRDAITDPNEIYKSSKLAASSQRHRNQDDSNAGSHAADDDDDLEAGPAPPPQQPEAEDVGDDDEGRFFGGGISAQESEMLDFVAGAGEDADQSPEKIDAAWMRRTAQNLEKRIVTNTQLRAKHEGEPQKFIDSEAQLDADVKALSILSDHPELYPDFVALGCTTHLVSLLAHDNTDIAIDALEIMGELTDEDVAADDSQWDALVDALLEADLIGLLVSNLARLDEADEADRSGVYYALGIVENLCSRSTTATRIGAHDGLLGWLLLRIQRKEQPIAVSQNKQYAAEILAILAQSSAETRRQMAGHDAIDVMLQLVAPYRKSDPDKGGEEEEYMENLFEALTCLVDEPSGKVKFIEAEGVELCLIMFKEGKRSKAPALRLMDHATSGATAAAVDVCVKLVDAGGLRPLFTLFVKKSRDQRLLGHMLGVLTSMLRLLPAGSAERIRTLAKFVEKDYEKTAKLVQLHADFGARVARAEAQHRQDAANADDEDPAKAEVELLSRRLDAGLFALQQVDVLLAWLVAEDGGARKRIQKLLAERDENLDTMAATIKEQREALDTTEEDSRDMSDMLDTLLELLR</sequence>
<evidence type="ECO:0000256" key="5">
    <source>
        <dbReference type="ARBA" id="ARBA00023242"/>
    </source>
</evidence>
<evidence type="ECO:0000256" key="6">
    <source>
        <dbReference type="SAM" id="MobiDB-lite"/>
    </source>
</evidence>
<dbReference type="FunFam" id="1.25.10.10:FF:001136">
    <property type="entry name" value="Beta-catenin-like protein 1"/>
    <property type="match status" value="1"/>
</dbReference>
<dbReference type="Pfam" id="PF08216">
    <property type="entry name" value="CTNNBL"/>
    <property type="match status" value="1"/>
</dbReference>
<dbReference type="InterPro" id="IPR013180">
    <property type="entry name" value="CTNNBL1_N"/>
</dbReference>